<dbReference type="GO" id="GO:0006310">
    <property type="term" value="P:DNA recombination"/>
    <property type="evidence" value="ECO:0007669"/>
    <property type="project" value="InterPro"/>
</dbReference>
<dbReference type="GO" id="GO:0005524">
    <property type="term" value="F:ATP binding"/>
    <property type="evidence" value="ECO:0007669"/>
    <property type="project" value="UniProtKB-KW"/>
</dbReference>
<dbReference type="Pfam" id="PF13476">
    <property type="entry name" value="AAA_23"/>
    <property type="match status" value="1"/>
</dbReference>
<dbReference type="Gene3D" id="3.40.50.300">
    <property type="entry name" value="P-loop containing nucleotide triphosphate hydrolases"/>
    <property type="match status" value="1"/>
</dbReference>
<dbReference type="InterPro" id="IPR038729">
    <property type="entry name" value="Rad50/SbcC_AAA"/>
</dbReference>
<dbReference type="EMBL" id="UINC01211372">
    <property type="protein sequence ID" value="SVE35240.1"/>
    <property type="molecule type" value="Genomic_DNA"/>
</dbReference>
<evidence type="ECO:0000256" key="2">
    <source>
        <dbReference type="ARBA" id="ARBA00021315"/>
    </source>
</evidence>
<evidence type="ECO:0000313" key="9">
    <source>
        <dbReference type="EMBL" id="SVE35240.1"/>
    </source>
</evidence>
<dbReference type="GO" id="GO:0016887">
    <property type="term" value="F:ATP hydrolysis activity"/>
    <property type="evidence" value="ECO:0007669"/>
    <property type="project" value="InterPro"/>
</dbReference>
<keyword evidence="4" id="KW-0227">DNA damage</keyword>
<dbReference type="InterPro" id="IPR004604">
    <property type="entry name" value="DNA_recomb/repair_RecN"/>
</dbReference>
<keyword evidence="3" id="KW-0547">Nucleotide-binding</keyword>
<dbReference type="GO" id="GO:0043590">
    <property type="term" value="C:bacterial nucleoid"/>
    <property type="evidence" value="ECO:0007669"/>
    <property type="project" value="TreeGrafter"/>
</dbReference>
<evidence type="ECO:0000256" key="1">
    <source>
        <dbReference type="ARBA" id="ARBA00009441"/>
    </source>
</evidence>
<dbReference type="PANTHER" id="PTHR11059:SF0">
    <property type="entry name" value="DNA REPAIR PROTEIN RECN"/>
    <property type="match status" value="1"/>
</dbReference>
<keyword evidence="5" id="KW-0067">ATP-binding</keyword>
<reference evidence="9" key="1">
    <citation type="submission" date="2018-05" db="EMBL/GenBank/DDBJ databases">
        <authorList>
            <person name="Lanie J.A."/>
            <person name="Ng W.-L."/>
            <person name="Kazmierczak K.M."/>
            <person name="Andrzejewski T.M."/>
            <person name="Davidsen T.M."/>
            <person name="Wayne K.J."/>
            <person name="Tettelin H."/>
            <person name="Glass J.I."/>
            <person name="Rusch D."/>
            <person name="Podicherti R."/>
            <person name="Tsui H.-C.T."/>
            <person name="Winkler M.E."/>
        </authorList>
    </citation>
    <scope>NUCLEOTIDE SEQUENCE</scope>
</reference>
<evidence type="ECO:0000256" key="6">
    <source>
        <dbReference type="ARBA" id="ARBA00023204"/>
    </source>
</evidence>
<feature type="non-terminal residue" evidence="9">
    <location>
        <position position="116"/>
    </location>
</feature>
<comment type="similarity">
    <text evidence="1">Belongs to the RecN family.</text>
</comment>
<dbReference type="AlphaFoldDB" id="A0A383CT72"/>
<dbReference type="GO" id="GO:0006302">
    <property type="term" value="P:double-strand break repair"/>
    <property type="evidence" value="ECO:0007669"/>
    <property type="project" value="InterPro"/>
</dbReference>
<proteinExistence type="inferred from homology"/>
<gene>
    <name evidence="9" type="ORF">METZ01_LOCUS488094</name>
</gene>
<dbReference type="SUPFAM" id="SSF52540">
    <property type="entry name" value="P-loop containing nucleoside triphosphate hydrolases"/>
    <property type="match status" value="1"/>
</dbReference>
<evidence type="ECO:0000256" key="3">
    <source>
        <dbReference type="ARBA" id="ARBA00022741"/>
    </source>
</evidence>
<keyword evidence="6" id="KW-0234">DNA repair</keyword>
<organism evidence="9">
    <name type="scientific">marine metagenome</name>
    <dbReference type="NCBI Taxonomy" id="408172"/>
    <lineage>
        <taxon>unclassified sequences</taxon>
        <taxon>metagenomes</taxon>
        <taxon>ecological metagenomes</taxon>
    </lineage>
</organism>
<evidence type="ECO:0000259" key="8">
    <source>
        <dbReference type="Pfam" id="PF13476"/>
    </source>
</evidence>
<feature type="domain" description="Rad50/SbcC-type AAA" evidence="8">
    <location>
        <begin position="5"/>
        <end position="87"/>
    </location>
</feature>
<accession>A0A383CT72</accession>
<dbReference type="GO" id="GO:0009432">
    <property type="term" value="P:SOS response"/>
    <property type="evidence" value="ECO:0007669"/>
    <property type="project" value="TreeGrafter"/>
</dbReference>
<evidence type="ECO:0000256" key="4">
    <source>
        <dbReference type="ARBA" id="ARBA00022763"/>
    </source>
</evidence>
<dbReference type="PANTHER" id="PTHR11059">
    <property type="entry name" value="DNA REPAIR PROTEIN RECN"/>
    <property type="match status" value="1"/>
</dbReference>
<dbReference type="InterPro" id="IPR027417">
    <property type="entry name" value="P-loop_NTPase"/>
</dbReference>
<name>A0A383CT72_9ZZZZ</name>
<sequence>MIRFLSVKNLAVVEELEMTFQSGLTVITGETGAGKSIILGAFGLLVGARASGDLIRTGAEKAVVQATIDGDEANEVILRREVTSQGRSRAFIDDKLATIGALQTLGKKVIDLHGQH</sequence>
<evidence type="ECO:0000256" key="5">
    <source>
        <dbReference type="ARBA" id="ARBA00022840"/>
    </source>
</evidence>
<evidence type="ECO:0000256" key="7">
    <source>
        <dbReference type="ARBA" id="ARBA00033408"/>
    </source>
</evidence>
<protein>
    <recommendedName>
        <fullName evidence="2">DNA repair protein RecN</fullName>
    </recommendedName>
    <alternativeName>
        <fullName evidence="7">Recombination protein N</fullName>
    </alternativeName>
</protein>